<dbReference type="InterPro" id="IPR050571">
    <property type="entry name" value="Class-IV_PLP-Dep_Aminotrnsfr"/>
</dbReference>
<evidence type="ECO:0000313" key="8">
    <source>
        <dbReference type="Proteomes" id="UP000309673"/>
    </source>
</evidence>
<dbReference type="FunFam" id="3.20.10.10:FF:000002">
    <property type="entry name" value="D-alanine aminotransferase"/>
    <property type="match status" value="1"/>
</dbReference>
<sequence>MKVLLNGQVKESSEAVISVFDHGFLYGMGLFETFRTYQGKPWLLERHADRLADGCRMLGIQFDPDTNRLREGVTRLLTANGLSDAYIRWSVSAGSGPIGLPVEPYDAPMEIVYAKPLAADEPDSRPGKTLRRLSVRRSTPEGGVRLKSFHYMNNIVAKRELTSDGVGPGTEGLFLDNGGSVCEGIVGNVFWFNGDVLCTPSLETGALPGITRAFVMELAASGGWQVSEGRFSWNDLAAAEEIFLTGSVQEVVPVIGLEEEGGRPVRNLDVGSRTLQLMKGYRNCAERGESGGTCIL</sequence>
<dbReference type="EMBL" id="SUPK01000013">
    <property type="protein sequence ID" value="TJY38546.1"/>
    <property type="molecule type" value="Genomic_DNA"/>
</dbReference>
<dbReference type="CDD" id="cd00449">
    <property type="entry name" value="PLPDE_IV"/>
    <property type="match status" value="1"/>
</dbReference>
<dbReference type="GO" id="GO:0016829">
    <property type="term" value="F:lyase activity"/>
    <property type="evidence" value="ECO:0007669"/>
    <property type="project" value="UniProtKB-KW"/>
</dbReference>
<dbReference type="InterPro" id="IPR018300">
    <property type="entry name" value="Aminotrans_IV_CS"/>
</dbReference>
<dbReference type="GO" id="GO:0046394">
    <property type="term" value="P:carboxylic acid biosynthetic process"/>
    <property type="evidence" value="ECO:0007669"/>
    <property type="project" value="UniProtKB-ARBA"/>
</dbReference>
<evidence type="ECO:0000313" key="7">
    <source>
        <dbReference type="EMBL" id="TJY38546.1"/>
    </source>
</evidence>
<dbReference type="PANTHER" id="PTHR42743">
    <property type="entry name" value="AMINO-ACID AMINOTRANSFERASE"/>
    <property type="match status" value="1"/>
</dbReference>
<proteinExistence type="inferred from homology"/>
<dbReference type="Proteomes" id="UP000309673">
    <property type="component" value="Unassembled WGS sequence"/>
</dbReference>
<comment type="subunit">
    <text evidence="3">Homodimer.</text>
</comment>
<reference evidence="7 8" key="1">
    <citation type="submission" date="2019-04" db="EMBL/GenBank/DDBJ databases">
        <title>Cohnella sp. nov., isolated from soil.</title>
        <authorList>
            <person name="Kim W."/>
        </authorList>
    </citation>
    <scope>NUCLEOTIDE SEQUENCE [LARGE SCALE GENOMIC DNA]</scope>
    <source>
        <strain evidence="7 8">CAU 1483</strain>
    </source>
</reference>
<dbReference type="Pfam" id="PF01063">
    <property type="entry name" value="Aminotran_4"/>
    <property type="match status" value="1"/>
</dbReference>
<keyword evidence="7" id="KW-0456">Lyase</keyword>
<keyword evidence="4 6" id="KW-0663">Pyridoxal phosphate</keyword>
<evidence type="ECO:0000256" key="1">
    <source>
        <dbReference type="ARBA" id="ARBA00001933"/>
    </source>
</evidence>
<dbReference type="InterPro" id="IPR036038">
    <property type="entry name" value="Aminotransferase-like"/>
</dbReference>
<evidence type="ECO:0000256" key="2">
    <source>
        <dbReference type="ARBA" id="ARBA00009320"/>
    </source>
</evidence>
<evidence type="ECO:0000256" key="3">
    <source>
        <dbReference type="ARBA" id="ARBA00011738"/>
    </source>
</evidence>
<dbReference type="Gene3D" id="3.30.470.10">
    <property type="match status" value="1"/>
</dbReference>
<gene>
    <name evidence="7" type="ORF">E5161_19835</name>
</gene>
<accession>A0A4U0F261</accession>
<dbReference type="PROSITE" id="PS00770">
    <property type="entry name" value="AA_TRANSFER_CLASS_4"/>
    <property type="match status" value="1"/>
</dbReference>
<dbReference type="PANTHER" id="PTHR42743:SF11">
    <property type="entry name" value="AMINODEOXYCHORISMATE LYASE"/>
    <property type="match status" value="1"/>
</dbReference>
<protein>
    <submittedName>
        <fullName evidence="7">4-amino-4-deoxychorismate lyase</fullName>
    </submittedName>
</protein>
<evidence type="ECO:0000256" key="5">
    <source>
        <dbReference type="RuleBase" id="RU004106"/>
    </source>
</evidence>
<evidence type="ECO:0000256" key="4">
    <source>
        <dbReference type="ARBA" id="ARBA00022898"/>
    </source>
</evidence>
<dbReference type="GO" id="GO:0005829">
    <property type="term" value="C:cytosol"/>
    <property type="evidence" value="ECO:0007669"/>
    <property type="project" value="TreeGrafter"/>
</dbReference>
<dbReference type="InterPro" id="IPR001544">
    <property type="entry name" value="Aminotrans_IV"/>
</dbReference>
<dbReference type="GO" id="GO:0008652">
    <property type="term" value="P:amino acid biosynthetic process"/>
    <property type="evidence" value="ECO:0007669"/>
    <property type="project" value="UniProtKB-ARBA"/>
</dbReference>
<keyword evidence="8" id="KW-1185">Reference proteome</keyword>
<dbReference type="InterPro" id="IPR043132">
    <property type="entry name" value="BCAT-like_C"/>
</dbReference>
<dbReference type="RefSeq" id="WP_136779621.1">
    <property type="nucleotide sequence ID" value="NZ_SUPK01000013.1"/>
</dbReference>
<comment type="caution">
    <text evidence="7">The sequence shown here is derived from an EMBL/GenBank/DDBJ whole genome shotgun (WGS) entry which is preliminary data.</text>
</comment>
<organism evidence="7 8">
    <name type="scientific">Cohnella pontilimi</name>
    <dbReference type="NCBI Taxonomy" id="2564100"/>
    <lineage>
        <taxon>Bacteria</taxon>
        <taxon>Bacillati</taxon>
        <taxon>Bacillota</taxon>
        <taxon>Bacilli</taxon>
        <taxon>Bacillales</taxon>
        <taxon>Paenibacillaceae</taxon>
        <taxon>Cohnella</taxon>
    </lineage>
</organism>
<comment type="cofactor">
    <cofactor evidence="1 6">
        <name>pyridoxal 5'-phosphate</name>
        <dbReference type="ChEBI" id="CHEBI:597326"/>
    </cofactor>
</comment>
<dbReference type="OrthoDB" id="9805628at2"/>
<dbReference type="AlphaFoldDB" id="A0A4U0F261"/>
<dbReference type="Gene3D" id="3.20.10.10">
    <property type="entry name" value="D-amino Acid Aminotransferase, subunit A, domain 2"/>
    <property type="match status" value="1"/>
</dbReference>
<evidence type="ECO:0000256" key="6">
    <source>
        <dbReference type="RuleBase" id="RU004516"/>
    </source>
</evidence>
<dbReference type="InterPro" id="IPR043131">
    <property type="entry name" value="BCAT-like_N"/>
</dbReference>
<name>A0A4U0F261_9BACL</name>
<comment type="similarity">
    <text evidence="2 5">Belongs to the class-IV pyridoxal-phosphate-dependent aminotransferase family.</text>
</comment>
<dbReference type="SUPFAM" id="SSF56752">
    <property type="entry name" value="D-aminoacid aminotransferase-like PLP-dependent enzymes"/>
    <property type="match status" value="1"/>
</dbReference>